<dbReference type="Proteomes" id="UP000315215">
    <property type="component" value="Chromosome"/>
</dbReference>
<dbReference type="InterPro" id="IPR018485">
    <property type="entry name" value="FGGY_C"/>
</dbReference>
<keyword evidence="8" id="KW-1185">Reference proteome</keyword>
<dbReference type="RefSeq" id="WP_143895742.1">
    <property type="nucleotide sequence ID" value="NZ_CP041666.1"/>
</dbReference>
<dbReference type="Pfam" id="PF00370">
    <property type="entry name" value="FGGY_N"/>
    <property type="match status" value="1"/>
</dbReference>
<dbReference type="InterPro" id="IPR043129">
    <property type="entry name" value="ATPase_NBD"/>
</dbReference>
<proteinExistence type="inferred from homology"/>
<evidence type="ECO:0000256" key="3">
    <source>
        <dbReference type="ARBA" id="ARBA00022777"/>
    </source>
</evidence>
<dbReference type="CDD" id="cd07770">
    <property type="entry name" value="ASKHA_NBD_FGGY_GntK"/>
    <property type="match status" value="1"/>
</dbReference>
<dbReference type="AlphaFoldDB" id="A0A516KIU2"/>
<dbReference type="PANTHER" id="PTHR43095:SF2">
    <property type="entry name" value="GLUCONOKINASE"/>
    <property type="match status" value="1"/>
</dbReference>
<dbReference type="KEGG" id="aqt:FN924_14670"/>
<feature type="domain" description="Carbohydrate kinase FGGY C-terminal" evidence="6">
    <location>
        <begin position="259"/>
        <end position="451"/>
    </location>
</feature>
<dbReference type="GO" id="GO:0016301">
    <property type="term" value="F:kinase activity"/>
    <property type="evidence" value="ECO:0007669"/>
    <property type="project" value="UniProtKB-KW"/>
</dbReference>
<dbReference type="InterPro" id="IPR018483">
    <property type="entry name" value="Carb_kinase_FGGY_CS"/>
</dbReference>
<dbReference type="GO" id="GO:0005975">
    <property type="term" value="P:carbohydrate metabolic process"/>
    <property type="evidence" value="ECO:0007669"/>
    <property type="project" value="InterPro"/>
</dbReference>
<evidence type="ECO:0000313" key="7">
    <source>
        <dbReference type="EMBL" id="QDP41318.1"/>
    </source>
</evidence>
<keyword evidence="3 4" id="KW-0418">Kinase</keyword>
<protein>
    <submittedName>
        <fullName evidence="7">Gluconate kinase</fullName>
    </submittedName>
</protein>
<dbReference type="InterPro" id="IPR050406">
    <property type="entry name" value="FGGY_Carb_Kinase"/>
</dbReference>
<dbReference type="PANTHER" id="PTHR43095">
    <property type="entry name" value="SUGAR KINASE"/>
    <property type="match status" value="1"/>
</dbReference>
<gene>
    <name evidence="7" type="ORF">FN924_14670</name>
</gene>
<keyword evidence="2 4" id="KW-0808">Transferase</keyword>
<evidence type="ECO:0000313" key="8">
    <source>
        <dbReference type="Proteomes" id="UP000315215"/>
    </source>
</evidence>
<evidence type="ECO:0000259" key="5">
    <source>
        <dbReference type="Pfam" id="PF00370"/>
    </source>
</evidence>
<dbReference type="SUPFAM" id="SSF53067">
    <property type="entry name" value="Actin-like ATPase domain"/>
    <property type="match status" value="2"/>
</dbReference>
<dbReference type="EMBL" id="CP041666">
    <property type="protein sequence ID" value="QDP41318.1"/>
    <property type="molecule type" value="Genomic_DNA"/>
</dbReference>
<dbReference type="GO" id="GO:0016773">
    <property type="term" value="F:phosphotransferase activity, alcohol group as acceptor"/>
    <property type="evidence" value="ECO:0007669"/>
    <property type="project" value="InterPro"/>
</dbReference>
<comment type="similarity">
    <text evidence="1 4">Belongs to the FGGY kinase family.</text>
</comment>
<dbReference type="Pfam" id="PF02782">
    <property type="entry name" value="FGGY_C"/>
    <property type="match status" value="1"/>
</dbReference>
<dbReference type="PROSITE" id="PS00933">
    <property type="entry name" value="FGGY_KINASES_1"/>
    <property type="match status" value="1"/>
</dbReference>
<dbReference type="PROSITE" id="PS00445">
    <property type="entry name" value="FGGY_KINASES_2"/>
    <property type="match status" value="1"/>
</dbReference>
<evidence type="ECO:0000256" key="2">
    <source>
        <dbReference type="ARBA" id="ARBA00022679"/>
    </source>
</evidence>
<reference evidence="7 8" key="1">
    <citation type="submission" date="2019-07" db="EMBL/GenBank/DDBJ databases">
        <authorList>
            <person name="Li J."/>
        </authorList>
    </citation>
    <scope>NUCLEOTIDE SEQUENCE [LARGE SCALE GENOMIC DNA]</scope>
    <source>
        <strain evidence="7 8">TKL69</strain>
    </source>
</reference>
<accession>A0A516KIU2</accession>
<dbReference type="PIRSF" id="PIRSF000538">
    <property type="entry name" value="GlpK"/>
    <property type="match status" value="1"/>
</dbReference>
<feature type="domain" description="Carbohydrate kinase FGGY N-terminal" evidence="5">
    <location>
        <begin position="6"/>
        <end position="249"/>
    </location>
</feature>
<evidence type="ECO:0000256" key="1">
    <source>
        <dbReference type="ARBA" id="ARBA00009156"/>
    </source>
</evidence>
<dbReference type="InterPro" id="IPR000577">
    <property type="entry name" value="Carb_kinase_FGGY"/>
</dbReference>
<dbReference type="Gene3D" id="3.30.420.40">
    <property type="match status" value="2"/>
</dbReference>
<organism evidence="7 8">
    <name type="scientific">Radiobacillus deserti</name>
    <dbReference type="NCBI Taxonomy" id="2594883"/>
    <lineage>
        <taxon>Bacteria</taxon>
        <taxon>Bacillati</taxon>
        <taxon>Bacillota</taxon>
        <taxon>Bacilli</taxon>
        <taxon>Bacillales</taxon>
        <taxon>Bacillaceae</taxon>
        <taxon>Radiobacillus</taxon>
    </lineage>
</organism>
<dbReference type="OrthoDB" id="9805576at2"/>
<evidence type="ECO:0000256" key="4">
    <source>
        <dbReference type="RuleBase" id="RU003733"/>
    </source>
</evidence>
<sequence>MDSKIVFGVDIGTTSTKTVAYTPDGILMFEAEKEYPLYSPDPTKKEQDPEEIMRAVLFTLSEIFRKVTNYGGRIIGVGLSSAMHSLLGLDANGRPLTNVITWADQRSAQEVEDLKANGKGHDVYLRTGTPLHPMSPLSKLIWFNTHEPELKQAVHKWVSIKEYVIFRLFGQYVVDYSIASATGLFNLRNLDWDDMALQAASITREQLSKPISTTSILSGINPEVAKEIGLLEEIPFVIGASDGVLANLGVGAIQPGVIACSIGTSGAVRTIVDQPITDPQGRLFCYALTEDKWVVGGPTNNGGIALQWLRDSLFPEAKKLSQEESMEPYEWLINEAKSVPAGAEGLLFLPYLLGERAPQWNSKSKGVFFGLTLGHGRKHMIRSVLEGVLFQLNTVVKTMEEVGISPKEIRANGGFARSNVWCQMMADIFHTPISFPESHQSACFGAATLVLKALGEIEALEEIVPLVSITKRLEPHTEEATIYEAYKSLFRNIGEKLTPDFELLADITWRRNQQ</sequence>
<evidence type="ECO:0000259" key="6">
    <source>
        <dbReference type="Pfam" id="PF02782"/>
    </source>
</evidence>
<name>A0A516KIU2_9BACI</name>
<dbReference type="InterPro" id="IPR018484">
    <property type="entry name" value="FGGY_N"/>
</dbReference>